<evidence type="ECO:0000313" key="2">
    <source>
        <dbReference type="Proteomes" id="UP001140091"/>
    </source>
</evidence>
<keyword evidence="2" id="KW-1185">Reference proteome</keyword>
<dbReference type="OrthoDB" id="2269034at2759"/>
<protein>
    <recommendedName>
        <fullName evidence="3">F-box domain-containing protein</fullName>
    </recommendedName>
</protein>
<evidence type="ECO:0008006" key="3">
    <source>
        <dbReference type="Google" id="ProtNLM"/>
    </source>
</evidence>
<dbReference type="EMBL" id="JANBPK010001105">
    <property type="protein sequence ID" value="KAJ2925856.1"/>
    <property type="molecule type" value="Genomic_DNA"/>
</dbReference>
<sequence length="441" mass="50428">MSVLELPAEILGKIFDHYVHDRWKVRQVNSDRPLSKLRCISAYSDSRTHPVDLTHVCQLWRTTAISMPQLWATIYASQMKSEGDVKMFELWLERSAGRDGTYPLTLYIKQSAWAPVDLREFFSLAISQHRRWKYIRLGLDGRYLPFFEPLYTVAPLSTLRGFKVSFGLCNLDGLRRLVGVLCSSTALRSVEFGNEFYGWDRIAVPWDSLSLTTLSFRIVELSLLIRFLSSTMDTLRDLSVSMLSPPLSLDDLPLTMRRLQSLRIASFGSGNHASETFDKLTLPSLHELYLPEGFISYKDSELQTRGWESLLSLLQRSNCKLQAFEFGDENTPDLIEKLKLPLFEHLTSLRVTSLLEKYPDLSSRLLDALSEASEETQMPRVLPLLETLKLDSIHSEVSVREMVSTRVAAYGGCGKLKLRRVCAQRLEAEEYALEIDLNNQE</sequence>
<gene>
    <name evidence="1" type="ORF">H1R20_g11233</name>
</gene>
<organism evidence="1 2">
    <name type="scientific">Candolleomyces eurysporus</name>
    <dbReference type="NCBI Taxonomy" id="2828524"/>
    <lineage>
        <taxon>Eukaryota</taxon>
        <taxon>Fungi</taxon>
        <taxon>Dikarya</taxon>
        <taxon>Basidiomycota</taxon>
        <taxon>Agaricomycotina</taxon>
        <taxon>Agaricomycetes</taxon>
        <taxon>Agaricomycetidae</taxon>
        <taxon>Agaricales</taxon>
        <taxon>Agaricineae</taxon>
        <taxon>Psathyrellaceae</taxon>
        <taxon>Candolleomyces</taxon>
    </lineage>
</organism>
<feature type="non-terminal residue" evidence="1">
    <location>
        <position position="441"/>
    </location>
</feature>
<accession>A0A9W8IYT4</accession>
<name>A0A9W8IYT4_9AGAR</name>
<reference evidence="1" key="1">
    <citation type="submission" date="2022-06" db="EMBL/GenBank/DDBJ databases">
        <title>Genome Sequence of Candolleomyces eurysporus.</title>
        <authorList>
            <person name="Buettner E."/>
        </authorList>
    </citation>
    <scope>NUCLEOTIDE SEQUENCE</scope>
    <source>
        <strain evidence="1">VTCC 930004</strain>
    </source>
</reference>
<evidence type="ECO:0000313" key="1">
    <source>
        <dbReference type="EMBL" id="KAJ2925856.1"/>
    </source>
</evidence>
<dbReference type="AlphaFoldDB" id="A0A9W8IYT4"/>
<dbReference type="Proteomes" id="UP001140091">
    <property type="component" value="Unassembled WGS sequence"/>
</dbReference>
<comment type="caution">
    <text evidence="1">The sequence shown here is derived from an EMBL/GenBank/DDBJ whole genome shotgun (WGS) entry which is preliminary data.</text>
</comment>
<proteinExistence type="predicted"/>